<feature type="non-terminal residue" evidence="2">
    <location>
        <position position="1117"/>
    </location>
</feature>
<feature type="region of interest" description="Disordered" evidence="1">
    <location>
        <begin position="421"/>
        <end position="446"/>
    </location>
</feature>
<feature type="compositionally biased region" description="Low complexity" evidence="1">
    <location>
        <begin position="297"/>
        <end position="307"/>
    </location>
</feature>
<proteinExistence type="predicted"/>
<feature type="region of interest" description="Disordered" evidence="1">
    <location>
        <begin position="976"/>
        <end position="1006"/>
    </location>
</feature>
<dbReference type="OrthoDB" id="5873004at2759"/>
<sequence length="1117" mass="125757">SLRTVGHSRSVSHDSYFDLLQSPLRGGVTTCCSRELSELGINFDREEPEMRIFSESESLVSSPKVAKETSRRTLRSRPDDYSNVNNSVNPSPKKQPRLNLQSPNDTRWSVISNTQSTSTDESMCKRYKLEDQLSDIQFIDCSTPEHTIQNPNTIYASVQIHNAPSSSHSSDLNESDVKSDKDAKFGLNRNSYPETKYNEPVTLERKEERFSYPGMGRKFTDVKKYVCRVPINEDVNSDAKTKKSPKFGRFSYCDPNSITNVTNKEPVAAINLILRSCSAELSKQNEMQRSKLSIATPSSPSRSPRYSLLVGDTSSENSSSLNTPVFDMDISTGTGLTINISDAEKMDGDSKLNTDSYDAKEFSTLLSEDSSSHIITTTNRPNTSNDARNMESLKRELSLDLEGSKMSVDDTSLSSLNKQIINVPSTPNTPNYTHTSGNTSQSMTPSEFGYQHLNRQSGAVSLENSPKSSDINLYENLERSFSSYDGTTRLNIASAMTPAKSSSPIRSTINITYNLKSPLKSATHENVFFSSNVERNKPKTVSGDYEVINVVSNVQEKPTKPLLETSFDENMVYEQVKFFKGAVNEVNSMLDNGNSHLIAEEKTVEPEADLLLFSMDEEVNDDTQQVVPDIDVSAGDLATTKSESEVNSNIMTAFDSKRKFVENDDVPMYDDHDVDIQDSLELSSDFSLYENVEYRKPLSVYENVTLKPLTKSVESKDENVPEKVNKQPVNFIVKQLANKFETSPVDSAPFDFTKPLVKKLDTNRNSPCFVQAKSNKQLHKTAKITRSLDENAFEREFGSVNKLDGITKSTQQIPQIDGINGVSRRMSLEYIRPKTLNPPKRLPDLEDNDTEICKSEGKNTLKLEVGKASDDPKVELPQYDVKITPTTENPISLIQHNVNMDTPAEGGANKVNDDDKNQTSLPKVLGNFKLDRERIEKIKEERRHQLSEKFRSESFRGGDYSEYNKEKSKSRIELRELKDTEPKSESLRFKSKSRGDVRSTSKESSIGDYMASGTLGLISNRVRRISDEKNQNECVDYMTEDAKMMDVRENAVTYRVRRFDSKENDFGRDRDNYSTNSQQNVIINAGRSSIGSQRERISPQFSIRDVRTMFESRSQNQ</sequence>
<organism evidence="2 3">
    <name type="scientific">Pseudolycoriella hygida</name>
    <dbReference type="NCBI Taxonomy" id="35572"/>
    <lineage>
        <taxon>Eukaryota</taxon>
        <taxon>Metazoa</taxon>
        <taxon>Ecdysozoa</taxon>
        <taxon>Arthropoda</taxon>
        <taxon>Hexapoda</taxon>
        <taxon>Insecta</taxon>
        <taxon>Pterygota</taxon>
        <taxon>Neoptera</taxon>
        <taxon>Endopterygota</taxon>
        <taxon>Diptera</taxon>
        <taxon>Nematocera</taxon>
        <taxon>Sciaroidea</taxon>
        <taxon>Sciaridae</taxon>
        <taxon>Pseudolycoriella</taxon>
    </lineage>
</organism>
<feature type="compositionally biased region" description="Polar residues" evidence="1">
    <location>
        <begin position="312"/>
        <end position="322"/>
    </location>
</feature>
<feature type="compositionally biased region" description="Basic and acidic residues" evidence="1">
    <location>
        <begin position="976"/>
        <end position="1001"/>
    </location>
</feature>
<protein>
    <submittedName>
        <fullName evidence="2">GTPase-activating protein CdGAPr</fullName>
    </submittedName>
</protein>
<keyword evidence="3" id="KW-1185">Reference proteome</keyword>
<feature type="compositionally biased region" description="Polar residues" evidence="1">
    <location>
        <begin position="421"/>
        <end position="445"/>
    </location>
</feature>
<evidence type="ECO:0000313" key="3">
    <source>
        <dbReference type="Proteomes" id="UP001151699"/>
    </source>
</evidence>
<reference evidence="2" key="1">
    <citation type="submission" date="2022-07" db="EMBL/GenBank/DDBJ databases">
        <authorList>
            <person name="Trinca V."/>
            <person name="Uliana J.V.C."/>
            <person name="Torres T.T."/>
            <person name="Ward R.J."/>
            <person name="Monesi N."/>
        </authorList>
    </citation>
    <scope>NUCLEOTIDE SEQUENCE</scope>
    <source>
        <strain evidence="2">HSMRA1968</strain>
        <tissue evidence="2">Whole embryos</tissue>
    </source>
</reference>
<dbReference type="EMBL" id="WJQU01000001">
    <property type="protein sequence ID" value="KAJ6647403.1"/>
    <property type="molecule type" value="Genomic_DNA"/>
</dbReference>
<feature type="compositionally biased region" description="Basic and acidic residues" evidence="1">
    <location>
        <begin position="65"/>
        <end position="80"/>
    </location>
</feature>
<dbReference type="AlphaFoldDB" id="A0A9Q0NBS1"/>
<gene>
    <name evidence="2" type="primary">CdGAPr_0</name>
    <name evidence="2" type="ORF">Bhyg_02625</name>
</gene>
<dbReference type="Proteomes" id="UP001151699">
    <property type="component" value="Chromosome A"/>
</dbReference>
<evidence type="ECO:0000256" key="1">
    <source>
        <dbReference type="SAM" id="MobiDB-lite"/>
    </source>
</evidence>
<feature type="region of interest" description="Disordered" evidence="1">
    <location>
        <begin position="163"/>
        <end position="193"/>
    </location>
</feature>
<feature type="region of interest" description="Disordered" evidence="1">
    <location>
        <begin position="54"/>
        <end position="107"/>
    </location>
</feature>
<feature type="region of interest" description="Disordered" evidence="1">
    <location>
        <begin position="901"/>
        <end position="923"/>
    </location>
</feature>
<evidence type="ECO:0000313" key="2">
    <source>
        <dbReference type="EMBL" id="KAJ6647403.1"/>
    </source>
</evidence>
<name>A0A9Q0NBS1_9DIPT</name>
<feature type="compositionally biased region" description="Polar residues" evidence="1">
    <location>
        <begin position="98"/>
        <end position="107"/>
    </location>
</feature>
<comment type="caution">
    <text evidence="2">The sequence shown here is derived from an EMBL/GenBank/DDBJ whole genome shotgun (WGS) entry which is preliminary data.</text>
</comment>
<feature type="region of interest" description="Disordered" evidence="1">
    <location>
        <begin position="288"/>
        <end position="322"/>
    </location>
</feature>
<feature type="compositionally biased region" description="Low complexity" evidence="1">
    <location>
        <begin position="82"/>
        <end position="92"/>
    </location>
</feature>
<feature type="compositionally biased region" description="Basic and acidic residues" evidence="1">
    <location>
        <begin position="175"/>
        <end position="184"/>
    </location>
</feature>
<accession>A0A9Q0NBS1</accession>